<evidence type="ECO:0000259" key="2">
    <source>
        <dbReference type="Pfam" id="PF18962"/>
    </source>
</evidence>
<keyword evidence="1" id="KW-0732">Signal</keyword>
<dbReference type="GO" id="GO:0004553">
    <property type="term" value="F:hydrolase activity, hydrolyzing O-glycosyl compounds"/>
    <property type="evidence" value="ECO:0007669"/>
    <property type="project" value="UniProtKB-ARBA"/>
</dbReference>
<dbReference type="Gene3D" id="2.60.120.200">
    <property type="match status" value="2"/>
</dbReference>
<dbReference type="RefSeq" id="WP_130059477.1">
    <property type="nucleotide sequence ID" value="NZ_CP081899.1"/>
</dbReference>
<evidence type="ECO:0000313" key="3">
    <source>
        <dbReference type="EMBL" id="KAA3762442.1"/>
    </source>
</evidence>
<dbReference type="InterPro" id="IPR026444">
    <property type="entry name" value="Secre_tail"/>
</dbReference>
<dbReference type="AlphaFoldDB" id="A0A7J4XGS3"/>
<dbReference type="InterPro" id="IPR017853">
    <property type="entry name" value="GH"/>
</dbReference>
<accession>A0A7J4XGS3</accession>
<feature type="chain" id="PRO_5029464788" evidence="1">
    <location>
        <begin position="24"/>
        <end position="850"/>
    </location>
</feature>
<name>A0A7J4XGS3_9BACE</name>
<feature type="domain" description="Secretion system C-terminal sorting" evidence="2">
    <location>
        <begin position="779"/>
        <end position="849"/>
    </location>
</feature>
<dbReference type="GO" id="GO:0005975">
    <property type="term" value="P:carbohydrate metabolic process"/>
    <property type="evidence" value="ECO:0007669"/>
    <property type="project" value="UniProtKB-ARBA"/>
</dbReference>
<gene>
    <name evidence="3" type="ORF">F3F73_15260</name>
</gene>
<dbReference type="Proteomes" id="UP000422221">
    <property type="component" value="Unassembled WGS sequence"/>
</dbReference>
<protein>
    <submittedName>
        <fullName evidence="3">T9SS type A sorting domain-containing protein</fullName>
    </submittedName>
</protein>
<feature type="signal peptide" evidence="1">
    <location>
        <begin position="1"/>
        <end position="23"/>
    </location>
</feature>
<dbReference type="Gene3D" id="3.20.20.80">
    <property type="entry name" value="Glycosidases"/>
    <property type="match status" value="1"/>
</dbReference>
<comment type="caution">
    <text evidence="3">The sequence shown here is derived from an EMBL/GenBank/DDBJ whole genome shotgun (WGS) entry which is preliminary data.</text>
</comment>
<dbReference type="SUPFAM" id="SSF49899">
    <property type="entry name" value="Concanavalin A-like lectins/glucanases"/>
    <property type="match status" value="2"/>
</dbReference>
<dbReference type="EMBL" id="VWMK01000015">
    <property type="protein sequence ID" value="KAA3762442.1"/>
    <property type="molecule type" value="Genomic_DNA"/>
</dbReference>
<organism evidence="3 4">
    <name type="scientific">Bacteroides salyersiae</name>
    <dbReference type="NCBI Taxonomy" id="291644"/>
    <lineage>
        <taxon>Bacteria</taxon>
        <taxon>Pseudomonadati</taxon>
        <taxon>Bacteroidota</taxon>
        <taxon>Bacteroidia</taxon>
        <taxon>Bacteroidales</taxon>
        <taxon>Bacteroidaceae</taxon>
        <taxon>Bacteroides</taxon>
    </lineage>
</organism>
<sequence>MKQIGKIFSLFVVCCFCFSSLQAQVVNYALKLSGDNSVICGQVPEINGKSEYAVQFLMAPQEWTAGAYIFKRGSDIEEFSARLSSVAGNVVFKIGTEEIVLTGVSVTGWTQISLGVFKNGADTWINGVKTWNANSNLQMPSSNEDLVLGKGFKGRLDEFRVWNTSLPSAAEEELMFQNTVNKFHPKWESLVLYYKFDQEQCADHIVDYKFAHHGTSNTVIQREEVTDNNFFRYRVVTGYSSFNRHCDRLQIDKDMHLLTNDLIFLNASVNGRTGEVTMTALDDASATGGVTYMATDGERSGIAVLDGTGTLNLGKAIQEGEPSSLSATVEGWFYVEKWVEGAVLFEQKENDSNLFGIYLGNLEKKQLIVKADGWQMECDNVLSPEQWQHLAVTMDPTSSRNPMRIYVNNQNLKGTIDKPADGVMYTLKDIDADAVVGTGFIGKMDELMVWRNARTTFTSDMDGTLTSAVFPGGGYDAIFFDGYWKFDREDNIGYNSKGWKAMIEQTRELYKGYRGYKIRIGLISSDSDDSGNKLWPNYIGNESWRANIAKGVEALIPYCDGVDIDLEWLDNNPNNPKWASYGEMVKAIRAVVPNDKIFSVSLHPVSYTMPLDAIDAVDYVTFQNYGPRKSSLVWSAYSSFYTTAVNYGYPAEKIRLSMATTAVMSDNSGKNVKGYKDLDFSTVTAESNTGTIGGVDYTFNGVKEVQKKMQLLVDNNTGGCMYFDMGNDVSVQDELSLIRALSMTIHSNVDTLVTKVSTDPVGIEEKKLYPELNSAKVSVYPNPSDGNFQVDLPFSGEAVCDLFSMTGNKVYSTIGEKQIRFSLSGILSTGLYILKIDSSEGQATTKVQIK</sequence>
<evidence type="ECO:0000256" key="1">
    <source>
        <dbReference type="SAM" id="SignalP"/>
    </source>
</evidence>
<dbReference type="NCBIfam" id="TIGR04183">
    <property type="entry name" value="Por_Secre_tail"/>
    <property type="match status" value="1"/>
</dbReference>
<dbReference type="Pfam" id="PF13385">
    <property type="entry name" value="Laminin_G_3"/>
    <property type="match status" value="1"/>
</dbReference>
<evidence type="ECO:0000313" key="4">
    <source>
        <dbReference type="Proteomes" id="UP000422221"/>
    </source>
</evidence>
<dbReference type="SUPFAM" id="SSF51445">
    <property type="entry name" value="(Trans)glycosidases"/>
    <property type="match status" value="1"/>
</dbReference>
<dbReference type="InterPro" id="IPR013320">
    <property type="entry name" value="ConA-like_dom_sf"/>
</dbReference>
<reference evidence="3 4" key="1">
    <citation type="journal article" date="2019" name="Nat. Med.">
        <title>A library of human gut bacterial isolates paired with longitudinal multiomics data enables mechanistic microbiome research.</title>
        <authorList>
            <person name="Poyet M."/>
            <person name="Groussin M."/>
            <person name="Gibbons S.M."/>
            <person name="Avila-Pacheco J."/>
            <person name="Jiang X."/>
            <person name="Kearney S.M."/>
            <person name="Perrotta A.R."/>
            <person name="Berdy B."/>
            <person name="Zhao S."/>
            <person name="Lieberman T.D."/>
            <person name="Swanson P.K."/>
            <person name="Smith M."/>
            <person name="Roesemann S."/>
            <person name="Alexander J.E."/>
            <person name="Rich S.A."/>
            <person name="Livny J."/>
            <person name="Vlamakis H."/>
            <person name="Clish C."/>
            <person name="Bullock K."/>
            <person name="Deik A."/>
            <person name="Scott J."/>
            <person name="Pierce K.A."/>
            <person name="Xavier R.J."/>
            <person name="Alm E.J."/>
        </authorList>
    </citation>
    <scope>NUCLEOTIDE SEQUENCE [LARGE SCALE GENOMIC DNA]</scope>
    <source>
        <strain evidence="3 4">BIOML-A10</strain>
    </source>
</reference>
<dbReference type="Gene3D" id="3.40.5.30">
    <property type="entry name" value="(Trans)glycosidases - domain 2"/>
    <property type="match status" value="1"/>
</dbReference>
<proteinExistence type="predicted"/>
<dbReference type="Pfam" id="PF18962">
    <property type="entry name" value="Por_Secre_tail"/>
    <property type="match status" value="1"/>
</dbReference>